<keyword evidence="2" id="KW-1185">Reference proteome</keyword>
<name>A0A7Z0DTT9_9ACTN</name>
<dbReference type="AlphaFoldDB" id="A0A7Z0DTT9"/>
<reference evidence="1 2" key="1">
    <citation type="submission" date="2020-07" db="EMBL/GenBank/DDBJ databases">
        <title>Sequencing the genomes of 1000 actinobacteria strains.</title>
        <authorList>
            <person name="Klenk H.-P."/>
        </authorList>
    </citation>
    <scope>NUCLEOTIDE SEQUENCE [LARGE SCALE GENOMIC DNA]</scope>
    <source>
        <strain evidence="1 2">DSM 26487</strain>
    </source>
</reference>
<dbReference type="Proteomes" id="UP000564496">
    <property type="component" value="Unassembled WGS sequence"/>
</dbReference>
<evidence type="ECO:0000313" key="2">
    <source>
        <dbReference type="Proteomes" id="UP000564496"/>
    </source>
</evidence>
<sequence length="58" mass="6414">MVNVIEWRSPGGRTLRIRPVSSVNAPRYDPAAPTVDEAFPELEVGGVPECPKEQGHWD</sequence>
<dbReference type="EMBL" id="JACBZR010000002">
    <property type="protein sequence ID" value="NYI81249.1"/>
    <property type="molecule type" value="Genomic_DNA"/>
</dbReference>
<comment type="caution">
    <text evidence="1">The sequence shown here is derived from an EMBL/GenBank/DDBJ whole genome shotgun (WGS) entry which is preliminary data.</text>
</comment>
<accession>A0A7Z0DTT9</accession>
<gene>
    <name evidence="1" type="ORF">BJ988_005957</name>
</gene>
<protein>
    <submittedName>
        <fullName evidence="1">Uncharacterized protein</fullName>
    </submittedName>
</protein>
<organism evidence="1 2">
    <name type="scientific">Nocardioides panzhihuensis</name>
    <dbReference type="NCBI Taxonomy" id="860243"/>
    <lineage>
        <taxon>Bacteria</taxon>
        <taxon>Bacillati</taxon>
        <taxon>Actinomycetota</taxon>
        <taxon>Actinomycetes</taxon>
        <taxon>Propionibacteriales</taxon>
        <taxon>Nocardioidaceae</taxon>
        <taxon>Nocardioides</taxon>
    </lineage>
</organism>
<proteinExistence type="predicted"/>
<evidence type="ECO:0000313" key="1">
    <source>
        <dbReference type="EMBL" id="NYI81249.1"/>
    </source>
</evidence>